<dbReference type="Proteomes" id="UP000027222">
    <property type="component" value="Unassembled WGS sequence"/>
</dbReference>
<dbReference type="EMBL" id="KL142436">
    <property type="protein sequence ID" value="KDR65688.1"/>
    <property type="molecule type" value="Genomic_DNA"/>
</dbReference>
<dbReference type="InterPro" id="IPR036397">
    <property type="entry name" value="RNaseH_sf"/>
</dbReference>
<dbReference type="HOGENOM" id="CLU_000384_22_1_1"/>
<protein>
    <recommendedName>
        <fullName evidence="3">Integrase zinc-binding domain-containing protein</fullName>
    </recommendedName>
</protein>
<feature type="non-terminal residue" evidence="1">
    <location>
        <position position="247"/>
    </location>
</feature>
<feature type="non-terminal residue" evidence="1">
    <location>
        <position position="1"/>
    </location>
</feature>
<proteinExistence type="predicted"/>
<evidence type="ECO:0008006" key="3">
    <source>
        <dbReference type="Google" id="ProtNLM"/>
    </source>
</evidence>
<evidence type="ECO:0000313" key="1">
    <source>
        <dbReference type="EMBL" id="KDR65688.1"/>
    </source>
</evidence>
<organism evidence="1 2">
    <name type="scientific">Galerina marginata (strain CBS 339.88)</name>
    <dbReference type="NCBI Taxonomy" id="685588"/>
    <lineage>
        <taxon>Eukaryota</taxon>
        <taxon>Fungi</taxon>
        <taxon>Dikarya</taxon>
        <taxon>Basidiomycota</taxon>
        <taxon>Agaricomycotina</taxon>
        <taxon>Agaricomycetes</taxon>
        <taxon>Agaricomycetidae</taxon>
        <taxon>Agaricales</taxon>
        <taxon>Agaricineae</taxon>
        <taxon>Strophariaceae</taxon>
        <taxon>Galerina</taxon>
    </lineage>
</organism>
<dbReference type="PANTHER" id="PTHR37984:SF5">
    <property type="entry name" value="PROTEIN NYNRIN-LIKE"/>
    <property type="match status" value="1"/>
</dbReference>
<accession>A0A067SG00</accession>
<dbReference type="Gene3D" id="3.30.420.10">
    <property type="entry name" value="Ribonuclease H-like superfamily/Ribonuclease H"/>
    <property type="match status" value="2"/>
</dbReference>
<keyword evidence="2" id="KW-1185">Reference proteome</keyword>
<name>A0A067SG00_GALM3</name>
<reference evidence="2" key="1">
    <citation type="journal article" date="2014" name="Proc. Natl. Acad. Sci. U.S.A.">
        <title>Extensive sampling of basidiomycete genomes demonstrates inadequacy of the white-rot/brown-rot paradigm for wood decay fungi.</title>
        <authorList>
            <person name="Riley R."/>
            <person name="Salamov A.A."/>
            <person name="Brown D.W."/>
            <person name="Nagy L.G."/>
            <person name="Floudas D."/>
            <person name="Held B.W."/>
            <person name="Levasseur A."/>
            <person name="Lombard V."/>
            <person name="Morin E."/>
            <person name="Otillar R."/>
            <person name="Lindquist E.A."/>
            <person name="Sun H."/>
            <person name="LaButti K.M."/>
            <person name="Schmutz J."/>
            <person name="Jabbour D."/>
            <person name="Luo H."/>
            <person name="Baker S.E."/>
            <person name="Pisabarro A.G."/>
            <person name="Walton J.D."/>
            <person name="Blanchette R.A."/>
            <person name="Henrissat B."/>
            <person name="Martin F."/>
            <person name="Cullen D."/>
            <person name="Hibbett D.S."/>
            <person name="Grigoriev I.V."/>
        </authorList>
    </citation>
    <scope>NUCLEOTIDE SEQUENCE [LARGE SCALE GENOMIC DNA]</scope>
    <source>
        <strain evidence="2">CBS 339.88</strain>
    </source>
</reference>
<dbReference type="SUPFAM" id="SSF53098">
    <property type="entry name" value="Ribonuclease H-like"/>
    <property type="match status" value="1"/>
</dbReference>
<dbReference type="InterPro" id="IPR050951">
    <property type="entry name" value="Retrovirus_Pol_polyprotein"/>
</dbReference>
<evidence type="ECO:0000313" key="2">
    <source>
        <dbReference type="Proteomes" id="UP000027222"/>
    </source>
</evidence>
<dbReference type="AlphaFoldDB" id="A0A067SG00"/>
<dbReference type="PANTHER" id="PTHR37984">
    <property type="entry name" value="PROTEIN CBG26694"/>
    <property type="match status" value="1"/>
</dbReference>
<dbReference type="OrthoDB" id="446925at2759"/>
<gene>
    <name evidence="1" type="ORF">GALMADRAFT_32420</name>
</gene>
<sequence>EIPLTISTPTKLFSKIYVDIMHMPKSVDNKVCIVVARDDLSGACEARALPDKTSDELRKFFWEQIFCRYGAPDHRGHFILRESLVKSCQTTGTPITRWPEKLAEAVFADRITISRVTGFSPYQLLHGTDPMLPLDLAEATFMVEGFHANMKTSDLIALRMQQLNKHPDDIARAARRLKKARFASKEQFEKRFIHHLSRDTYKKGELVLVRNSQIEMSHNRKHKVRYLGPYIVSMRSENGYYWLKELD</sequence>
<dbReference type="InterPro" id="IPR012337">
    <property type="entry name" value="RNaseH-like_sf"/>
</dbReference>
<dbReference type="GO" id="GO:0003676">
    <property type="term" value="F:nucleic acid binding"/>
    <property type="evidence" value="ECO:0007669"/>
    <property type="project" value="InterPro"/>
</dbReference>